<keyword evidence="8 11" id="KW-0812">Transmembrane</keyword>
<feature type="transmembrane region" description="Helical" evidence="11">
    <location>
        <begin position="324"/>
        <end position="343"/>
    </location>
</feature>
<evidence type="ECO:0000256" key="3">
    <source>
        <dbReference type="ARBA" id="ARBA00004953"/>
    </source>
</evidence>
<keyword evidence="7 11" id="KW-0169">Cobalamin biosynthesis</keyword>
<dbReference type="GO" id="GO:0005886">
    <property type="term" value="C:plasma membrane"/>
    <property type="evidence" value="ECO:0007669"/>
    <property type="project" value="UniProtKB-SubCell"/>
</dbReference>
<reference evidence="12 13" key="1">
    <citation type="submission" date="2013-12" db="EMBL/GenBank/DDBJ databases">
        <title>The complete genome sequence of Methanobacterium sp. BRM9.</title>
        <authorList>
            <consortium name="Pastoral Greenhouse Gas Research Consortium"/>
            <person name="Kelly W.J."/>
            <person name="Leahy S.C."/>
            <person name="Perry R."/>
            <person name="Li D."/>
            <person name="Altermann E."/>
            <person name="Lambie S.C."/>
            <person name="Attwood G.T."/>
        </authorList>
    </citation>
    <scope>NUCLEOTIDE SEQUENCE [LARGE SCALE GENOMIC DNA]</scope>
    <source>
        <strain evidence="12 13">BRM9</strain>
    </source>
</reference>
<feature type="transmembrane region" description="Helical" evidence="11">
    <location>
        <begin position="241"/>
        <end position="261"/>
    </location>
</feature>
<feature type="transmembrane region" description="Helical" evidence="11">
    <location>
        <begin position="188"/>
        <end position="210"/>
    </location>
</feature>
<accession>A0A089ZEF7</accession>
<dbReference type="KEGG" id="mfc:BRM9_2386"/>
<dbReference type="GO" id="GO:0048472">
    <property type="term" value="F:threonine-phosphate decarboxylase activity"/>
    <property type="evidence" value="ECO:0007669"/>
    <property type="project" value="InterPro"/>
</dbReference>
<comment type="pathway">
    <text evidence="3 11">Cofactor biosynthesis; adenosylcobalamin biosynthesis.</text>
</comment>
<dbReference type="InterPro" id="IPR004485">
    <property type="entry name" value="Cobalamin_biosynth_CobD/CbiB"/>
</dbReference>
<evidence type="ECO:0000256" key="1">
    <source>
        <dbReference type="ARBA" id="ARBA00003384"/>
    </source>
</evidence>
<dbReference type="GO" id="GO:0015420">
    <property type="term" value="F:ABC-type vitamin B12 transporter activity"/>
    <property type="evidence" value="ECO:0007669"/>
    <property type="project" value="UniProtKB-UniRule"/>
</dbReference>
<evidence type="ECO:0000256" key="11">
    <source>
        <dbReference type="HAMAP-Rule" id="MF_00024"/>
    </source>
</evidence>
<dbReference type="OrthoDB" id="46105at2157"/>
<comment type="similarity">
    <text evidence="4 11">Belongs to the CobD/CbiB family.</text>
</comment>
<dbReference type="AlphaFoldDB" id="A0A089ZEF7"/>
<comment type="caution">
    <text evidence="11">Lacks conserved residue(s) required for the propagation of feature annotation.</text>
</comment>
<dbReference type="HAMAP" id="MF_00024">
    <property type="entry name" value="CobD_CbiB"/>
    <property type="match status" value="1"/>
</dbReference>
<gene>
    <name evidence="12" type="primary">cbiB</name>
    <name evidence="11" type="synonym">cobD</name>
    <name evidence="12" type="ORF">BRM9_2386</name>
</gene>
<comment type="subcellular location">
    <subcellularLocation>
        <location evidence="2 11">Cell membrane</location>
        <topology evidence="2 11">Multi-pass membrane protein</topology>
    </subcellularLocation>
</comment>
<evidence type="ECO:0000256" key="10">
    <source>
        <dbReference type="ARBA" id="ARBA00023136"/>
    </source>
</evidence>
<evidence type="ECO:0000313" key="12">
    <source>
        <dbReference type="EMBL" id="AIS33186.1"/>
    </source>
</evidence>
<protein>
    <recommendedName>
        <fullName evidence="5 11">Probable cobalamin biosynthesis protein CobD</fullName>
    </recommendedName>
</protein>
<evidence type="ECO:0000256" key="8">
    <source>
        <dbReference type="ARBA" id="ARBA00022692"/>
    </source>
</evidence>
<dbReference type="UniPathway" id="UPA00148"/>
<evidence type="ECO:0000256" key="2">
    <source>
        <dbReference type="ARBA" id="ARBA00004651"/>
    </source>
</evidence>
<dbReference type="Proteomes" id="UP000029661">
    <property type="component" value="Chromosome"/>
</dbReference>
<evidence type="ECO:0000256" key="5">
    <source>
        <dbReference type="ARBA" id="ARBA00016185"/>
    </source>
</evidence>
<feature type="transmembrane region" description="Helical" evidence="11">
    <location>
        <begin position="82"/>
        <end position="102"/>
    </location>
</feature>
<keyword evidence="9 11" id="KW-1133">Transmembrane helix</keyword>
<dbReference type="PANTHER" id="PTHR34308:SF1">
    <property type="entry name" value="COBALAMIN BIOSYNTHESIS PROTEIN CBIB"/>
    <property type="match status" value="1"/>
</dbReference>
<proteinExistence type="inferred from homology"/>
<dbReference type="Pfam" id="PF03186">
    <property type="entry name" value="CobD_Cbib"/>
    <property type="match status" value="1"/>
</dbReference>
<comment type="function">
    <text evidence="1 11">Converts cobyric acid to cobinamide by the addition of aminopropanol on the F carboxylic group.</text>
</comment>
<feature type="transmembrane region" description="Helical" evidence="11">
    <location>
        <begin position="6"/>
        <end position="32"/>
    </location>
</feature>
<dbReference type="STRING" id="2162.BRM9_2386"/>
<feature type="transmembrane region" description="Helical" evidence="11">
    <location>
        <begin position="159"/>
        <end position="176"/>
    </location>
</feature>
<dbReference type="RefSeq" id="WP_052400047.1">
    <property type="nucleotide sequence ID" value="NZ_CP006933.1"/>
</dbReference>
<evidence type="ECO:0000256" key="6">
    <source>
        <dbReference type="ARBA" id="ARBA00022475"/>
    </source>
</evidence>
<evidence type="ECO:0000256" key="7">
    <source>
        <dbReference type="ARBA" id="ARBA00022573"/>
    </source>
</evidence>
<name>A0A089ZEF7_METFO</name>
<dbReference type="GeneID" id="24793560"/>
<evidence type="ECO:0000256" key="4">
    <source>
        <dbReference type="ARBA" id="ARBA00006263"/>
    </source>
</evidence>
<evidence type="ECO:0000313" key="13">
    <source>
        <dbReference type="Proteomes" id="UP000029661"/>
    </source>
</evidence>
<dbReference type="GO" id="GO:0009236">
    <property type="term" value="P:cobalamin biosynthetic process"/>
    <property type="evidence" value="ECO:0007669"/>
    <property type="project" value="UniProtKB-UniRule"/>
</dbReference>
<organism evidence="12 13">
    <name type="scientific">Methanobacterium formicicum</name>
    <dbReference type="NCBI Taxonomy" id="2162"/>
    <lineage>
        <taxon>Archaea</taxon>
        <taxon>Methanobacteriati</taxon>
        <taxon>Methanobacteriota</taxon>
        <taxon>Methanomada group</taxon>
        <taxon>Methanobacteria</taxon>
        <taxon>Methanobacteriales</taxon>
        <taxon>Methanobacteriaceae</taxon>
        <taxon>Methanobacterium</taxon>
    </lineage>
</organism>
<sequence length="344" mass="37955">MGTELLIVIFISILIDLTVGELPPSLHPVVWMGKGIYKIKTFLTNTHRNKSRLNGFIMAIILIIGFNLLFLIILTLSSVNHVLYILVASILLSSTFAIKSLISSVNSVYQSLSKDLEKARKSISLLVSRDTSQLSEREVISAAIETLTENITDSIVSPLFYIFLFGFLGILGWNWLNIPTTTLWPGEALFTGYQIPVLLGVLAGVSYRVVNTLDAMVGYKDPQNLNIGWFSARLDDLLNYVPARVTGFFVVLSASLLGQNYKCAWRVMMADAQNTPSPNSGYSMAAAAGALGVQLIKPGVYTLGHPKNDLKPKMIKEAIKLAKMVTFTFLMCMVMLTLIFIVFC</sequence>
<dbReference type="EMBL" id="CP006933">
    <property type="protein sequence ID" value="AIS33186.1"/>
    <property type="molecule type" value="Genomic_DNA"/>
</dbReference>
<feature type="transmembrane region" description="Helical" evidence="11">
    <location>
        <begin position="53"/>
        <end position="76"/>
    </location>
</feature>
<evidence type="ECO:0000256" key="9">
    <source>
        <dbReference type="ARBA" id="ARBA00022989"/>
    </source>
</evidence>
<keyword evidence="10 11" id="KW-0472">Membrane</keyword>
<keyword evidence="6 11" id="KW-1003">Cell membrane</keyword>
<dbReference type="PANTHER" id="PTHR34308">
    <property type="entry name" value="COBALAMIN BIOSYNTHESIS PROTEIN CBIB"/>
    <property type="match status" value="1"/>
</dbReference>
<dbReference type="NCBIfam" id="NF002281">
    <property type="entry name" value="PRK01209.2-5"/>
    <property type="match status" value="1"/>
</dbReference>